<evidence type="ECO:0000256" key="1">
    <source>
        <dbReference type="SAM" id="SignalP"/>
    </source>
</evidence>
<comment type="caution">
    <text evidence="2">The sequence shown here is derived from an EMBL/GenBank/DDBJ whole genome shotgun (WGS) entry which is preliminary data.</text>
</comment>
<dbReference type="RefSeq" id="WP_263370268.1">
    <property type="nucleotide sequence ID" value="NZ_JAGSYD010000001.1"/>
</dbReference>
<evidence type="ECO:0008006" key="4">
    <source>
        <dbReference type="Google" id="ProtNLM"/>
    </source>
</evidence>
<accession>A0ABW1ZBR8</accession>
<evidence type="ECO:0000313" key="2">
    <source>
        <dbReference type="EMBL" id="MFC6646611.1"/>
    </source>
</evidence>
<organism evidence="2 3">
    <name type="scientific">Granulicella cerasi</name>
    <dbReference type="NCBI Taxonomy" id="741063"/>
    <lineage>
        <taxon>Bacteria</taxon>
        <taxon>Pseudomonadati</taxon>
        <taxon>Acidobacteriota</taxon>
        <taxon>Terriglobia</taxon>
        <taxon>Terriglobales</taxon>
        <taxon>Acidobacteriaceae</taxon>
        <taxon>Granulicella</taxon>
    </lineage>
</organism>
<dbReference type="Proteomes" id="UP001596391">
    <property type="component" value="Unassembled WGS sequence"/>
</dbReference>
<keyword evidence="3" id="KW-1185">Reference proteome</keyword>
<feature type="signal peptide" evidence="1">
    <location>
        <begin position="1"/>
        <end position="31"/>
    </location>
</feature>
<dbReference type="EMBL" id="JBHSWI010000001">
    <property type="protein sequence ID" value="MFC6646611.1"/>
    <property type="molecule type" value="Genomic_DNA"/>
</dbReference>
<evidence type="ECO:0000313" key="3">
    <source>
        <dbReference type="Proteomes" id="UP001596391"/>
    </source>
</evidence>
<reference evidence="3" key="1">
    <citation type="journal article" date="2019" name="Int. J. Syst. Evol. Microbiol.">
        <title>The Global Catalogue of Microorganisms (GCM) 10K type strain sequencing project: providing services to taxonomists for standard genome sequencing and annotation.</title>
        <authorList>
            <consortium name="The Broad Institute Genomics Platform"/>
            <consortium name="The Broad Institute Genome Sequencing Center for Infectious Disease"/>
            <person name="Wu L."/>
            <person name="Ma J."/>
        </authorList>
    </citation>
    <scope>NUCLEOTIDE SEQUENCE [LARGE SCALE GENOMIC DNA]</scope>
    <source>
        <strain evidence="3">CGMCC 1.16026</strain>
    </source>
</reference>
<sequence length="267" mass="28648">MGFTRFALQSTARAAVAFFALTAAAASTAHAQVAAPGSRAMSTETVKPLTAYTGPKYDNRWEVYGGLQFSNGQAGQNLPRKYSMGGGEVMGTYWLGSAPVKKFGVIADYRFGAGTSQTGLIGAKYGLNRILVMQNIVSGGMQWRGPRNRYAAIDLHALVGGAFGDFNYALTHYPGYPASIPVTDCPAHISANQPVSLGMYCNSSTPWGAIGGSIDFNQSQKVAIRLSPDMNFEHYGTETREFFSISAGILYRFGDTGTPKHKVIKNK</sequence>
<proteinExistence type="predicted"/>
<gene>
    <name evidence="2" type="ORF">ACFQBQ_13655</name>
</gene>
<keyword evidence="1" id="KW-0732">Signal</keyword>
<name>A0ABW1ZBR8_9BACT</name>
<protein>
    <recommendedName>
        <fullName evidence="4">Outer membrane protein beta-barrel domain-containing protein</fullName>
    </recommendedName>
</protein>
<feature type="chain" id="PRO_5047029481" description="Outer membrane protein beta-barrel domain-containing protein" evidence="1">
    <location>
        <begin position="32"/>
        <end position="267"/>
    </location>
</feature>